<protein>
    <submittedName>
        <fullName evidence="1">Acyl carrier protein</fullName>
    </submittedName>
</protein>
<name>A0A9D9N3G6_9BACT</name>
<dbReference type="InterPro" id="IPR036736">
    <property type="entry name" value="ACP-like_sf"/>
</dbReference>
<dbReference type="EMBL" id="JADIMG010000004">
    <property type="protein sequence ID" value="MBO8458810.1"/>
    <property type="molecule type" value="Genomic_DNA"/>
</dbReference>
<dbReference type="Proteomes" id="UP000823641">
    <property type="component" value="Unassembled WGS sequence"/>
</dbReference>
<evidence type="ECO:0000313" key="2">
    <source>
        <dbReference type="Proteomes" id="UP000823641"/>
    </source>
</evidence>
<accession>A0A9D9N3G6</accession>
<evidence type="ECO:0000313" key="1">
    <source>
        <dbReference type="EMBL" id="MBO8458810.1"/>
    </source>
</evidence>
<comment type="caution">
    <text evidence="1">The sequence shown here is derived from an EMBL/GenBank/DDBJ whole genome shotgun (WGS) entry which is preliminary data.</text>
</comment>
<proteinExistence type="predicted"/>
<gene>
    <name evidence="1" type="ORF">IAA73_00530</name>
</gene>
<reference evidence="1" key="1">
    <citation type="submission" date="2020-10" db="EMBL/GenBank/DDBJ databases">
        <authorList>
            <person name="Gilroy R."/>
        </authorList>
    </citation>
    <scope>NUCLEOTIDE SEQUENCE</scope>
    <source>
        <strain evidence="1">G3-3990</strain>
    </source>
</reference>
<dbReference type="Gene3D" id="1.10.1200.10">
    <property type="entry name" value="ACP-like"/>
    <property type="match status" value="1"/>
</dbReference>
<organism evidence="1 2">
    <name type="scientific">Candidatus Gallipaludibacter merdavium</name>
    <dbReference type="NCBI Taxonomy" id="2840839"/>
    <lineage>
        <taxon>Bacteria</taxon>
        <taxon>Pseudomonadati</taxon>
        <taxon>Bacteroidota</taxon>
        <taxon>Bacteroidia</taxon>
        <taxon>Bacteroidales</taxon>
        <taxon>Candidatus Gallipaludibacter</taxon>
    </lineage>
</organism>
<dbReference type="SUPFAM" id="SSF47336">
    <property type="entry name" value="ACP-like"/>
    <property type="match status" value="1"/>
</dbReference>
<dbReference type="AlphaFoldDB" id="A0A9D9N3G6"/>
<reference evidence="1" key="2">
    <citation type="journal article" date="2021" name="PeerJ">
        <title>Extensive microbial diversity within the chicken gut microbiome revealed by metagenomics and culture.</title>
        <authorList>
            <person name="Gilroy R."/>
            <person name="Ravi A."/>
            <person name="Getino M."/>
            <person name="Pursley I."/>
            <person name="Horton D.L."/>
            <person name="Alikhan N.F."/>
            <person name="Baker D."/>
            <person name="Gharbi K."/>
            <person name="Hall N."/>
            <person name="Watson M."/>
            <person name="Adriaenssens E.M."/>
            <person name="Foster-Nyarko E."/>
            <person name="Jarju S."/>
            <person name="Secka A."/>
            <person name="Antonio M."/>
            <person name="Oren A."/>
            <person name="Chaudhuri R.R."/>
            <person name="La Ragione R."/>
            <person name="Hildebrand F."/>
            <person name="Pallen M.J."/>
        </authorList>
    </citation>
    <scope>NUCLEOTIDE SEQUENCE</scope>
    <source>
        <strain evidence="1">G3-3990</strain>
    </source>
</reference>
<sequence>MSAIEKYNQAFVEVFAVEPSVLGANFSKENVETWDSVHQLNIVAVLEESFDIMFEPEDIMEFVSYEKGKEILRKYDVEL</sequence>